<evidence type="ECO:0000313" key="6">
    <source>
        <dbReference type="EMBL" id="KRG62764.1"/>
    </source>
</evidence>
<dbReference type="FunFam" id="3.30.70.270:FF:000001">
    <property type="entry name" value="Diguanylate cyclase domain protein"/>
    <property type="match status" value="1"/>
</dbReference>
<dbReference type="SMART" id="SM00267">
    <property type="entry name" value="GGDEF"/>
    <property type="match status" value="1"/>
</dbReference>
<comment type="catalytic activity">
    <reaction evidence="3">
        <text>2 GTP = 3',3'-c-di-GMP + 2 diphosphate</text>
        <dbReference type="Rhea" id="RHEA:24898"/>
        <dbReference type="ChEBI" id="CHEBI:33019"/>
        <dbReference type="ChEBI" id="CHEBI:37565"/>
        <dbReference type="ChEBI" id="CHEBI:58805"/>
        <dbReference type="EC" id="2.7.7.65"/>
    </reaction>
</comment>
<dbReference type="RefSeq" id="WP_057635499.1">
    <property type="nucleotide sequence ID" value="NZ_LDJI01000028.1"/>
</dbReference>
<dbReference type="GO" id="GO:0005886">
    <property type="term" value="C:plasma membrane"/>
    <property type="evidence" value="ECO:0007669"/>
    <property type="project" value="TreeGrafter"/>
</dbReference>
<proteinExistence type="predicted"/>
<evidence type="ECO:0000256" key="1">
    <source>
        <dbReference type="ARBA" id="ARBA00001946"/>
    </source>
</evidence>
<reference evidence="6 7" key="1">
    <citation type="submission" date="2015-05" db="EMBL/GenBank/DDBJ databases">
        <title>Genome sequencing and analysis of members of genus Stenotrophomonas.</title>
        <authorList>
            <person name="Patil P.P."/>
            <person name="Midha S."/>
            <person name="Patil P.B."/>
        </authorList>
    </citation>
    <scope>NUCLEOTIDE SEQUENCE [LARGE SCALE GENOMIC DNA]</scope>
    <source>
        <strain evidence="6 7">DSM 18929</strain>
    </source>
</reference>
<feature type="transmembrane region" description="Helical" evidence="4">
    <location>
        <begin position="92"/>
        <end position="114"/>
    </location>
</feature>
<dbReference type="AlphaFoldDB" id="A0A0R0BYG1"/>
<accession>A0A0R0BYG1</accession>
<keyword evidence="4" id="KW-0812">Transmembrane</keyword>
<dbReference type="EMBL" id="LDJI01000028">
    <property type="protein sequence ID" value="KRG62764.1"/>
    <property type="molecule type" value="Genomic_DNA"/>
</dbReference>
<keyword evidence="7" id="KW-1185">Reference proteome</keyword>
<dbReference type="EC" id="2.7.7.65" evidence="2"/>
<evidence type="ECO:0000256" key="4">
    <source>
        <dbReference type="SAM" id="Phobius"/>
    </source>
</evidence>
<comment type="caution">
    <text evidence="6">The sequence shown here is derived from an EMBL/GenBank/DDBJ whole genome shotgun (WGS) entry which is preliminary data.</text>
</comment>
<evidence type="ECO:0000256" key="3">
    <source>
        <dbReference type="ARBA" id="ARBA00034247"/>
    </source>
</evidence>
<dbReference type="Proteomes" id="UP000050864">
    <property type="component" value="Unassembled WGS sequence"/>
</dbReference>
<dbReference type="InterPro" id="IPR029787">
    <property type="entry name" value="Nucleotide_cyclase"/>
</dbReference>
<dbReference type="SUPFAM" id="SSF55073">
    <property type="entry name" value="Nucleotide cyclase"/>
    <property type="match status" value="1"/>
</dbReference>
<evidence type="ECO:0000256" key="2">
    <source>
        <dbReference type="ARBA" id="ARBA00012528"/>
    </source>
</evidence>
<dbReference type="Pfam" id="PF00990">
    <property type="entry name" value="GGDEF"/>
    <property type="match status" value="1"/>
</dbReference>
<comment type="cofactor">
    <cofactor evidence="1">
        <name>Mg(2+)</name>
        <dbReference type="ChEBI" id="CHEBI:18420"/>
    </cofactor>
</comment>
<evidence type="ECO:0000313" key="7">
    <source>
        <dbReference type="Proteomes" id="UP000050864"/>
    </source>
</evidence>
<name>A0A0R0BYG1_9GAMM</name>
<dbReference type="GO" id="GO:1902201">
    <property type="term" value="P:negative regulation of bacterial-type flagellum-dependent cell motility"/>
    <property type="evidence" value="ECO:0007669"/>
    <property type="project" value="TreeGrafter"/>
</dbReference>
<dbReference type="InterPro" id="IPR043128">
    <property type="entry name" value="Rev_trsase/Diguanyl_cyclase"/>
</dbReference>
<gene>
    <name evidence="6" type="ORF">ABB26_14935</name>
</gene>
<dbReference type="GO" id="GO:0052621">
    <property type="term" value="F:diguanylate cyclase activity"/>
    <property type="evidence" value="ECO:0007669"/>
    <property type="project" value="UniProtKB-EC"/>
</dbReference>
<dbReference type="InterPro" id="IPR050469">
    <property type="entry name" value="Diguanylate_Cyclase"/>
</dbReference>
<organism evidence="6 7">
    <name type="scientific">Stenotrophomonas humi</name>
    <dbReference type="NCBI Taxonomy" id="405444"/>
    <lineage>
        <taxon>Bacteria</taxon>
        <taxon>Pseudomonadati</taxon>
        <taxon>Pseudomonadota</taxon>
        <taxon>Gammaproteobacteria</taxon>
        <taxon>Lysobacterales</taxon>
        <taxon>Lysobacteraceae</taxon>
        <taxon>Stenotrophomonas</taxon>
    </lineage>
</organism>
<feature type="domain" description="GGDEF" evidence="5">
    <location>
        <begin position="250"/>
        <end position="385"/>
    </location>
</feature>
<dbReference type="PROSITE" id="PS50887">
    <property type="entry name" value="GGDEF"/>
    <property type="match status" value="1"/>
</dbReference>
<sequence>MIATLLVGMLCVYLLSFTVMFLLISRRLHGEKMGMDAFAVGNLTLGMAYVLQLLEEPAGLSWMSVINHSLTLCSLLAYCVGGARFFGRSTPLLWPLIGVAVGYGVVQVVVDAAWGSVARYSMLAATCALCFVGMVGMLLYGARTFARDLRGEVLLFALLISGICVLNIIKLSKLLSGGLAALSMDGQFQMVFYVYMCSLATILPPSIVWLVLRRLTDALRNMAARDPLTQLLNRRGLTEALDVSFQRPNSRARLLLIDVDHFKRINDDYGHHVGDAVLCGVAEALRGAVRKDDLVCRLGGEEFAAICMGADDAAALRVAERVRSTIEQKVMLQGPRYEGLRCTVTVGISDCFGDEKSLDRAMQAADAALYRGKEAGRNRVEWALPVADGLLSSDRPRKVAEAALP</sequence>
<feature type="transmembrane region" description="Helical" evidence="4">
    <location>
        <begin position="120"/>
        <end position="141"/>
    </location>
</feature>
<dbReference type="PANTHER" id="PTHR45138:SF9">
    <property type="entry name" value="DIGUANYLATE CYCLASE DGCM-RELATED"/>
    <property type="match status" value="1"/>
</dbReference>
<dbReference type="InterPro" id="IPR000160">
    <property type="entry name" value="GGDEF_dom"/>
</dbReference>
<keyword evidence="4" id="KW-0472">Membrane</keyword>
<keyword evidence="4" id="KW-1133">Transmembrane helix</keyword>
<dbReference type="PATRIC" id="fig|405444.3.peg.2094"/>
<feature type="transmembrane region" description="Helical" evidence="4">
    <location>
        <begin position="60"/>
        <end position="80"/>
    </location>
</feature>
<dbReference type="STRING" id="405444.ABB26_14935"/>
<feature type="transmembrane region" description="Helical" evidence="4">
    <location>
        <begin position="192"/>
        <end position="212"/>
    </location>
</feature>
<dbReference type="CDD" id="cd01949">
    <property type="entry name" value="GGDEF"/>
    <property type="match status" value="1"/>
</dbReference>
<feature type="transmembrane region" description="Helical" evidence="4">
    <location>
        <begin position="6"/>
        <end position="25"/>
    </location>
</feature>
<dbReference type="NCBIfam" id="TIGR00254">
    <property type="entry name" value="GGDEF"/>
    <property type="match status" value="1"/>
</dbReference>
<protein>
    <recommendedName>
        <fullName evidence="2">diguanylate cyclase</fullName>
        <ecNumber evidence="2">2.7.7.65</ecNumber>
    </recommendedName>
</protein>
<dbReference type="GO" id="GO:0043709">
    <property type="term" value="P:cell adhesion involved in single-species biofilm formation"/>
    <property type="evidence" value="ECO:0007669"/>
    <property type="project" value="TreeGrafter"/>
</dbReference>
<feature type="transmembrane region" description="Helical" evidence="4">
    <location>
        <begin position="153"/>
        <end position="172"/>
    </location>
</feature>
<dbReference type="PANTHER" id="PTHR45138">
    <property type="entry name" value="REGULATORY COMPONENTS OF SENSORY TRANSDUCTION SYSTEM"/>
    <property type="match status" value="1"/>
</dbReference>
<evidence type="ECO:0000259" key="5">
    <source>
        <dbReference type="PROSITE" id="PS50887"/>
    </source>
</evidence>
<dbReference type="Gene3D" id="3.30.70.270">
    <property type="match status" value="1"/>
</dbReference>
<feature type="transmembrane region" description="Helical" evidence="4">
    <location>
        <begin position="37"/>
        <end position="54"/>
    </location>
</feature>